<dbReference type="InterPro" id="IPR011042">
    <property type="entry name" value="6-blade_b-propeller_TolB-like"/>
</dbReference>
<evidence type="ECO:0000259" key="1">
    <source>
        <dbReference type="Pfam" id="PF00326"/>
    </source>
</evidence>
<dbReference type="GO" id="GO:0006508">
    <property type="term" value="P:proteolysis"/>
    <property type="evidence" value="ECO:0007669"/>
    <property type="project" value="InterPro"/>
</dbReference>
<dbReference type="Gene3D" id="3.40.50.1820">
    <property type="entry name" value="alpha/beta hydrolase"/>
    <property type="match status" value="1"/>
</dbReference>
<proteinExistence type="predicted"/>
<dbReference type="SUPFAM" id="SSF50969">
    <property type="entry name" value="YVTN repeat-like/Quinoprotein amine dehydrogenase"/>
    <property type="match status" value="1"/>
</dbReference>
<accession>A0A4P7MWR3</accession>
<dbReference type="AlphaFoldDB" id="A0A4P7MWR3"/>
<reference evidence="2 3" key="1">
    <citation type="journal article" date="2019" name="Mol. Biol. Evol.">
        <title>Blast fungal genomes show frequent chromosomal changes, gene gains and losses, and effector gene turnover.</title>
        <authorList>
            <person name="Gomez Luciano L.B."/>
            <person name="Jason Tsai I."/>
            <person name="Chuma I."/>
            <person name="Tosa Y."/>
            <person name="Chen Y.H."/>
            <person name="Li J.Y."/>
            <person name="Li M.Y."/>
            <person name="Jade Lu M.Y."/>
            <person name="Nakayashiki H."/>
            <person name="Li W.H."/>
        </authorList>
    </citation>
    <scope>NUCLEOTIDE SEQUENCE [LARGE SCALE GENOMIC DNA]</scope>
    <source>
        <strain evidence="2">MZ5-1-6</strain>
    </source>
</reference>
<dbReference type="InterPro" id="IPR001375">
    <property type="entry name" value="Peptidase_S9_cat"/>
</dbReference>
<dbReference type="SUPFAM" id="SSF53474">
    <property type="entry name" value="alpha/beta-Hydrolases"/>
    <property type="match status" value="1"/>
</dbReference>
<dbReference type="Proteomes" id="UP000294847">
    <property type="component" value="Chromosome 1"/>
</dbReference>
<dbReference type="EMBL" id="CP034204">
    <property type="protein sequence ID" value="QBZ54537.1"/>
    <property type="molecule type" value="Genomic_DNA"/>
</dbReference>
<dbReference type="GO" id="GO:0008236">
    <property type="term" value="F:serine-type peptidase activity"/>
    <property type="evidence" value="ECO:0007669"/>
    <property type="project" value="InterPro"/>
</dbReference>
<dbReference type="Gene3D" id="2.120.10.30">
    <property type="entry name" value="TolB, C-terminal domain"/>
    <property type="match status" value="1"/>
</dbReference>
<dbReference type="InterPro" id="IPR011044">
    <property type="entry name" value="Quino_amine_DH_bsu"/>
</dbReference>
<feature type="domain" description="Peptidase S9 prolyl oligopeptidase catalytic" evidence="1">
    <location>
        <begin position="461"/>
        <end position="670"/>
    </location>
</feature>
<dbReference type="PANTHER" id="PTHR43056:SF5">
    <property type="entry name" value="PEPTIDASE S9 PROLYL OLIGOPEPTIDASE CATALYTIC DOMAIN-CONTAINING PROTEIN"/>
    <property type="match status" value="1"/>
</dbReference>
<evidence type="ECO:0000313" key="2">
    <source>
        <dbReference type="EMBL" id="QBZ54537.1"/>
    </source>
</evidence>
<dbReference type="InterPro" id="IPR050585">
    <property type="entry name" value="Xaa-Pro_dipeptidyl-ppase/CocE"/>
</dbReference>
<organism evidence="2 3">
    <name type="scientific">Pyricularia oryzae</name>
    <name type="common">Rice blast fungus</name>
    <name type="synonym">Magnaporthe oryzae</name>
    <dbReference type="NCBI Taxonomy" id="318829"/>
    <lineage>
        <taxon>Eukaryota</taxon>
        <taxon>Fungi</taxon>
        <taxon>Dikarya</taxon>
        <taxon>Ascomycota</taxon>
        <taxon>Pezizomycotina</taxon>
        <taxon>Sordariomycetes</taxon>
        <taxon>Sordariomycetidae</taxon>
        <taxon>Magnaporthales</taxon>
        <taxon>Pyriculariaceae</taxon>
        <taxon>Pyricularia</taxon>
    </lineage>
</organism>
<dbReference type="InterPro" id="IPR029058">
    <property type="entry name" value="AB_hydrolase_fold"/>
</dbReference>
<sequence>MSAMATKKVAPYGKWESAISIEDATAGAKILSSPRACPQPLSGRTFFLESLPDGPNTIMEATQASDGSVQVKSVLPEPHTCSTDVYEYGGLPYALVCKKDSPLSIIFSDAKNKALKLLTVDSGEVETIVQSSVLRFADFDPHPQQPSPWILCVEEDHTDPAPDRVRNYVSAIDLDAKTVTRIADTADFYSYPRFSPDGAWVAWREWNHPGLPFKDVKLSWARWTGDQGRLLGEVEVVAGEDGQLVGEVHWAPDGTLFFSHEQTGMEFRQLFTVRPGEGRASVKHFKLEGLEGVEFGDVSWFPGFQTFTFLSTTNMLAVYTKFATSHLIHVDITSQQWTPLDVSLHDMRIDPLCTITESSFLVLGSGHTTPPAVYSVTLTPDAEIKTKTLLHRSTTSTFPEEIFSTPQHIQLESKTSQPARPIHGFLWPPTNPHFTGPDDTPPPLIVGTHGGPTGHCTPGLDMHKQFWTSRGYAVFYINYTGSTAHGRRYRERLFGNWGILDRDDVPEAVEHLASRGLVDRARVGIEGGSAGGYHVLQSLVWHPEVFAGGICYCGVSDVSALAEETHKLESRYMELLVLEPGMTEEEKRTRFRDRSPLYHAERITAPLLLVHGDKDTIVPVSQSVEIRDRVRDKGGDVKLVVLPGDGHEFKKVDNLKLWMEEEVKWWEKTLVRMLGFLFFFSHSTLCQRPIPKSGEADARDTRQTCKTLGLKKFMKILMAMPRDDCVEQYLYNFSIRTFFSKNTLTRKKKPVLDTLNP</sequence>
<evidence type="ECO:0000313" key="3">
    <source>
        <dbReference type="Proteomes" id="UP000294847"/>
    </source>
</evidence>
<name>A0A4P7MWR3_PYROR</name>
<dbReference type="Pfam" id="PF00326">
    <property type="entry name" value="Peptidase_S9"/>
    <property type="match status" value="1"/>
</dbReference>
<protein>
    <recommendedName>
        <fullName evidence="1">Peptidase S9 prolyl oligopeptidase catalytic domain-containing protein</fullName>
    </recommendedName>
</protein>
<gene>
    <name evidence="2" type="ORF">PoMZ_10237</name>
</gene>
<dbReference type="PANTHER" id="PTHR43056">
    <property type="entry name" value="PEPTIDASE S9 PROLYL OLIGOPEPTIDASE"/>
    <property type="match status" value="1"/>
</dbReference>